<comment type="caution">
    <text evidence="2">The sequence shown here is derived from an EMBL/GenBank/DDBJ whole genome shotgun (WGS) entry which is preliminary data.</text>
</comment>
<dbReference type="EMBL" id="VFJE01000056">
    <property type="protein sequence ID" value="TPD65332.1"/>
    <property type="molecule type" value="Genomic_DNA"/>
</dbReference>
<name>A0A501PZ67_9FLAO</name>
<evidence type="ECO:0000256" key="1">
    <source>
        <dbReference type="SAM" id="SignalP"/>
    </source>
</evidence>
<dbReference type="AlphaFoldDB" id="A0A501PZ67"/>
<sequence length="201" mass="21718">MKTSITKIGLLFLGLFATISCSNDDNQNQPAPSSCNTANSEFNQLYAATLASNSSFTDVTTMDLQTHEYTFELSTNKTVCSIGYQGNANLYSAGIPYLIEIVDNSTSLVVFSGSYTFDSAVMDYKSITPTNLTAGTSYTLRRTVTNYLGNIGNTVGRLLRFNGPSPYPVSNTLMTITASDFYGTGGPVPDFGIPYIDIVFQ</sequence>
<dbReference type="OrthoDB" id="1360422at2"/>
<keyword evidence="1" id="KW-0732">Signal</keyword>
<feature type="signal peptide" evidence="1">
    <location>
        <begin position="1"/>
        <end position="22"/>
    </location>
</feature>
<evidence type="ECO:0008006" key="4">
    <source>
        <dbReference type="Google" id="ProtNLM"/>
    </source>
</evidence>
<dbReference type="PROSITE" id="PS51257">
    <property type="entry name" value="PROKAR_LIPOPROTEIN"/>
    <property type="match status" value="1"/>
</dbReference>
<evidence type="ECO:0000313" key="2">
    <source>
        <dbReference type="EMBL" id="TPD65332.1"/>
    </source>
</evidence>
<protein>
    <recommendedName>
        <fullName evidence="4">DUF4397 domain-containing protein</fullName>
    </recommendedName>
</protein>
<dbReference type="Proteomes" id="UP000319175">
    <property type="component" value="Unassembled WGS sequence"/>
</dbReference>
<keyword evidence="3" id="KW-1185">Reference proteome</keyword>
<reference evidence="2 3" key="1">
    <citation type="submission" date="2019-06" db="EMBL/GenBank/DDBJ databases">
        <title>Flavobacterium sp. MaA-Y11 from geoumgang.</title>
        <authorList>
            <person name="Jeong S."/>
        </authorList>
    </citation>
    <scope>NUCLEOTIDE SEQUENCE [LARGE SCALE GENOMIC DNA]</scope>
    <source>
        <strain evidence="2 3">MaA-Y11</strain>
    </source>
</reference>
<evidence type="ECO:0000313" key="3">
    <source>
        <dbReference type="Proteomes" id="UP000319175"/>
    </source>
</evidence>
<gene>
    <name evidence="2" type="ORF">FJA49_14120</name>
</gene>
<dbReference type="RefSeq" id="WP_140001575.1">
    <property type="nucleotide sequence ID" value="NZ_VFJE01000056.1"/>
</dbReference>
<accession>A0A501PZ67</accession>
<organism evidence="2 3">
    <name type="scientific">Flavobacterium microcysteis</name>
    <dbReference type="NCBI Taxonomy" id="2596891"/>
    <lineage>
        <taxon>Bacteria</taxon>
        <taxon>Pseudomonadati</taxon>
        <taxon>Bacteroidota</taxon>
        <taxon>Flavobacteriia</taxon>
        <taxon>Flavobacteriales</taxon>
        <taxon>Flavobacteriaceae</taxon>
        <taxon>Flavobacterium</taxon>
    </lineage>
</organism>
<feature type="chain" id="PRO_5021259353" description="DUF4397 domain-containing protein" evidence="1">
    <location>
        <begin position="23"/>
        <end position="201"/>
    </location>
</feature>
<proteinExistence type="predicted"/>